<sequence>IVEKKKKLFLWRLIDVQEPSVPSVVDSKRGRASAIRRSAILPAPDTSGNVAELSLTSTAKHFVSKLSDSDRKQLQSTLQGLNGKCIKVGTTCSGTDVAIPVLECTFRALCEMFQVEIHIQHEFSVEVDDFKRKFLMSAHAIDGQCGFHLFEDVAIFNQEDDQDHLCHTCQAKHKIPGTIDILVAGPSCKDISKENVNRAKYTGCCLVDSCCVNVST</sequence>
<accession>A0ABP0QXX2</accession>
<organism evidence="1 2">
    <name type="scientific">Durusdinium trenchii</name>
    <dbReference type="NCBI Taxonomy" id="1381693"/>
    <lineage>
        <taxon>Eukaryota</taxon>
        <taxon>Sar</taxon>
        <taxon>Alveolata</taxon>
        <taxon>Dinophyceae</taxon>
        <taxon>Suessiales</taxon>
        <taxon>Symbiodiniaceae</taxon>
        <taxon>Durusdinium</taxon>
    </lineage>
</organism>
<gene>
    <name evidence="1" type="ORF">CCMP2556_LOCUS44245</name>
</gene>
<dbReference type="Proteomes" id="UP001642484">
    <property type="component" value="Unassembled WGS sequence"/>
</dbReference>
<dbReference type="GO" id="GO:0005524">
    <property type="term" value="F:ATP binding"/>
    <property type="evidence" value="ECO:0007669"/>
    <property type="project" value="UniProtKB-KW"/>
</dbReference>
<feature type="non-terminal residue" evidence="1">
    <location>
        <position position="1"/>
    </location>
</feature>
<evidence type="ECO:0000313" key="1">
    <source>
        <dbReference type="EMBL" id="CAK9092408.1"/>
    </source>
</evidence>
<dbReference type="GO" id="GO:0004386">
    <property type="term" value="F:helicase activity"/>
    <property type="evidence" value="ECO:0007669"/>
    <property type="project" value="UniProtKB-KW"/>
</dbReference>
<comment type="caution">
    <text evidence="1">The sequence shown here is derived from an EMBL/GenBank/DDBJ whole genome shotgun (WGS) entry which is preliminary data.</text>
</comment>
<keyword evidence="2" id="KW-1185">Reference proteome</keyword>
<dbReference type="EMBL" id="CAXAMN010025068">
    <property type="protein sequence ID" value="CAK9092408.1"/>
    <property type="molecule type" value="Genomic_DNA"/>
</dbReference>
<name>A0ABP0QXX2_9DINO</name>
<evidence type="ECO:0000313" key="2">
    <source>
        <dbReference type="Proteomes" id="UP001642484"/>
    </source>
</evidence>
<reference evidence="1 2" key="1">
    <citation type="submission" date="2024-02" db="EMBL/GenBank/DDBJ databases">
        <authorList>
            <person name="Chen Y."/>
            <person name="Shah S."/>
            <person name="Dougan E. K."/>
            <person name="Thang M."/>
            <person name="Chan C."/>
        </authorList>
    </citation>
    <scope>NUCLEOTIDE SEQUENCE [LARGE SCALE GENOMIC DNA]</scope>
</reference>
<protein>
    <submittedName>
        <fullName evidence="1">Uncharacterized protein</fullName>
    </submittedName>
</protein>
<proteinExistence type="predicted"/>